<sequence length="301" mass="36792">MFYKIIYRSIKEQQNTQYLNQVQKNKLFSQKKRFRVDSEGISRIIIEESSSITLIERIMKIIGDISIDESIKNVADEKLNQSQLIIEQEKYENVQQQLRIVEKNNNCNKIEYFKNFIIQIDKVVRLLKNSIIKIYKFQLLNNLQEKQEELKRIDKKNDEVKRNYKSHQLNNQQYEIDVKDQYKIEKSVNNFLMKNVKQIYQSSLIQQKQQLTQLFQEVKQFRNIFLLLQDYNKEIQRKTTKVFLNYLQEQINKFSQSLWTTSNIQQIHNESFKEILKKYKSVYYKFKMKKEQQYIRINKYL</sequence>
<keyword evidence="3" id="KW-1185">Reference proteome</keyword>
<protein>
    <submittedName>
        <fullName evidence="2">Uncharacterized protein</fullName>
    </submittedName>
</protein>
<dbReference type="Proteomes" id="UP000688137">
    <property type="component" value="Unassembled WGS sequence"/>
</dbReference>
<proteinExistence type="predicted"/>
<gene>
    <name evidence="2" type="ORF">PPRIM_AZ9-3.1.T0430312</name>
</gene>
<feature type="coiled-coil region" evidence="1">
    <location>
        <begin position="136"/>
        <end position="177"/>
    </location>
</feature>
<organism evidence="2 3">
    <name type="scientific">Paramecium primaurelia</name>
    <dbReference type="NCBI Taxonomy" id="5886"/>
    <lineage>
        <taxon>Eukaryota</taxon>
        <taxon>Sar</taxon>
        <taxon>Alveolata</taxon>
        <taxon>Ciliophora</taxon>
        <taxon>Intramacronucleata</taxon>
        <taxon>Oligohymenophorea</taxon>
        <taxon>Peniculida</taxon>
        <taxon>Parameciidae</taxon>
        <taxon>Paramecium</taxon>
    </lineage>
</organism>
<accession>A0A8S1LT74</accession>
<evidence type="ECO:0000256" key="1">
    <source>
        <dbReference type="SAM" id="Coils"/>
    </source>
</evidence>
<dbReference type="AlphaFoldDB" id="A0A8S1LT74"/>
<evidence type="ECO:0000313" key="3">
    <source>
        <dbReference type="Proteomes" id="UP000688137"/>
    </source>
</evidence>
<evidence type="ECO:0000313" key="2">
    <source>
        <dbReference type="EMBL" id="CAD8069325.1"/>
    </source>
</evidence>
<name>A0A8S1LT74_PARPR</name>
<keyword evidence="1" id="KW-0175">Coiled coil</keyword>
<dbReference type="EMBL" id="CAJJDM010000043">
    <property type="protein sequence ID" value="CAD8069325.1"/>
    <property type="molecule type" value="Genomic_DNA"/>
</dbReference>
<reference evidence="2" key="1">
    <citation type="submission" date="2021-01" db="EMBL/GenBank/DDBJ databases">
        <authorList>
            <consortium name="Genoscope - CEA"/>
            <person name="William W."/>
        </authorList>
    </citation>
    <scope>NUCLEOTIDE SEQUENCE</scope>
</reference>
<comment type="caution">
    <text evidence="2">The sequence shown here is derived from an EMBL/GenBank/DDBJ whole genome shotgun (WGS) entry which is preliminary data.</text>
</comment>